<evidence type="ECO:0000313" key="12">
    <source>
        <dbReference type="Proteomes" id="UP000039324"/>
    </source>
</evidence>
<dbReference type="InterPro" id="IPR036397">
    <property type="entry name" value="RNaseH_sf"/>
</dbReference>
<feature type="domain" description="Chromo" evidence="8">
    <location>
        <begin position="1082"/>
        <end position="1144"/>
    </location>
</feature>
<dbReference type="InterPro" id="IPR000477">
    <property type="entry name" value="RT_dom"/>
</dbReference>
<dbReference type="GO" id="GO:0003964">
    <property type="term" value="F:RNA-directed DNA polymerase activity"/>
    <property type="evidence" value="ECO:0007669"/>
    <property type="project" value="UniProtKB-KW"/>
</dbReference>
<dbReference type="GO" id="GO:0016787">
    <property type="term" value="F:hydrolase activity"/>
    <property type="evidence" value="ECO:0007669"/>
    <property type="project" value="UniProtKB-KW"/>
</dbReference>
<dbReference type="Proteomes" id="UP000039324">
    <property type="component" value="Unassembled WGS sequence"/>
</dbReference>
<evidence type="ECO:0000313" key="11">
    <source>
        <dbReference type="EMBL" id="CEP03568.1"/>
    </source>
</evidence>
<evidence type="ECO:0000259" key="10">
    <source>
        <dbReference type="PROSITE" id="PS50994"/>
    </source>
</evidence>
<feature type="domain" description="Integrase catalytic" evidence="10">
    <location>
        <begin position="768"/>
        <end position="932"/>
    </location>
</feature>
<dbReference type="AlphaFoldDB" id="A0A0G4J7H8"/>
<keyword evidence="4" id="KW-0255">Endonuclease</keyword>
<evidence type="ECO:0000259" key="8">
    <source>
        <dbReference type="PROSITE" id="PS50013"/>
    </source>
</evidence>
<dbReference type="Gene3D" id="3.10.10.10">
    <property type="entry name" value="HIV Type 1 Reverse Transcriptase, subunit A, domain 1"/>
    <property type="match status" value="1"/>
</dbReference>
<evidence type="ECO:0000256" key="2">
    <source>
        <dbReference type="ARBA" id="ARBA00022695"/>
    </source>
</evidence>
<dbReference type="InterPro" id="IPR000953">
    <property type="entry name" value="Chromo/chromo_shadow_dom"/>
</dbReference>
<dbReference type="PANTHER" id="PTHR37984">
    <property type="entry name" value="PROTEIN CBG26694"/>
    <property type="match status" value="1"/>
</dbReference>
<feature type="domain" description="Reverse transcriptase" evidence="9">
    <location>
        <begin position="190"/>
        <end position="369"/>
    </location>
</feature>
<dbReference type="Gene3D" id="1.10.340.70">
    <property type="match status" value="1"/>
</dbReference>
<name>A0A0G4J7H8_PLABS</name>
<keyword evidence="2" id="KW-0548">Nucleotidyltransferase</keyword>
<dbReference type="Pfam" id="PF00665">
    <property type="entry name" value="rve"/>
    <property type="match status" value="1"/>
</dbReference>
<reference evidence="11 12" key="1">
    <citation type="submission" date="2015-02" db="EMBL/GenBank/DDBJ databases">
        <authorList>
            <person name="Chooi Y.-H."/>
        </authorList>
    </citation>
    <scope>NUCLEOTIDE SEQUENCE [LARGE SCALE GENOMIC DNA]</scope>
    <source>
        <strain evidence="11">E3</strain>
    </source>
</reference>
<dbReference type="InterPro" id="IPR043502">
    <property type="entry name" value="DNA/RNA_pol_sf"/>
</dbReference>
<dbReference type="PROSITE" id="PS50878">
    <property type="entry name" value="RT_POL"/>
    <property type="match status" value="1"/>
</dbReference>
<dbReference type="InterPro" id="IPR043128">
    <property type="entry name" value="Rev_trsase/Diguanyl_cyclase"/>
</dbReference>
<sequence>MTTLETTVGKITLFNVEFYISDAVTVTLIGNDLLAALGISPVQQLSRVVQSGCALVDVDSIQNVEYIVTRMATLTGDQSHNQHPTNDHEPATADVDIGPINVREIEIELNKLVHEARQNGMSRAGLARLRLMLKRHVNEFRTKLGHDAPVDVEPMVTKLKPGATPYRCKPRTYNPNQKEFLDDMIRMLKENGLIYLNLNSRWASPVLVVKKPHGNGYRLCVDLRQVNARSVPTAWPMPNVEAATRKLNGMTCFFTIDAHKGFWLMPLAKECQEIFSFMTDDAVYTPTRSIQGGMNSALQFQARVARIFDDMQDHLLIWIDDLLGFARSEAELLAQLSLVLERCGERNLKLNPTKCTLFARELKWCGRIYSKDGIRHDPERIESLMNMPQPTTIKDLQQFLWAANWMRTSVPGYAHIVGPLQAIIDEAHAELRRIQPDLRNVQSSSASSMGLIDLGWNTVHSQAFEDLRFALINHVQLAYPKPDYQTCLFTDASEVAWSAVITQIPREDIALPVHEQRHEPLAFYGKRFSGSELRWPIVEKEAAAIIYATERGDFLLQTSRPFLTYCDHRNLTYIFNPDSEVKKHTAQKLQRWALHLQGFDYEIREISGVDNVWADLLTRWGSGRIALKCRTTRLLKMDNLRATPRKHPDFSWPTEQEIRDSQRLLTREEKIEDGIFFDDTDRLWKSTDGATLIPIHVGCRSLRLRILIIGHSGSAGHRASEVAKQTIMSRFCWPDIDKDVEQMCQQCIHCITTRGGRKVPRPLGEALHGQRPFQVMAMDYLYVEPVRGTDHPYKYILVMKDDYSGYVRLVPCQGATSRAAADAINQWIADFETPEYLVTDGGSHFTAEVIKELSRLREIQHHITLAYCPWANGTVERANRTVLNMLRSILSEAQISTHNWPYLCPVVQHAINHAPSKRLAGNAPYTVITGNQPESPLDHIWDPAADQFRPVSAESVVMYLAEMQVALDELHKAVDDAKTAQHAANVQQRARRLKKYQSESFIPGDYVLNAKAVLGPAQKLAAHWRGPYRVVRRINDQVYELEDILTSRRFEAHTQRIRRYADEDLNVTVELKQQLQQADQKLLVDDLLDCRLDRDTHELQIQVAWSGFELSEATWEPAARIAEDVPQLLPELIRKLGDDHQHAEALSQLVPPTPKRTRTKGTGSRRKQRRSN</sequence>
<dbReference type="SUPFAM" id="SSF54160">
    <property type="entry name" value="Chromo domain-like"/>
    <property type="match status" value="1"/>
</dbReference>
<dbReference type="SUPFAM" id="SSF56672">
    <property type="entry name" value="DNA/RNA polymerases"/>
    <property type="match status" value="1"/>
</dbReference>
<dbReference type="Pfam" id="PF00078">
    <property type="entry name" value="RVT_1"/>
    <property type="match status" value="1"/>
</dbReference>
<dbReference type="GO" id="GO:0015074">
    <property type="term" value="P:DNA integration"/>
    <property type="evidence" value="ECO:0007669"/>
    <property type="project" value="InterPro"/>
</dbReference>
<evidence type="ECO:0000259" key="9">
    <source>
        <dbReference type="PROSITE" id="PS50878"/>
    </source>
</evidence>
<dbReference type="CDD" id="cd01647">
    <property type="entry name" value="RT_LTR"/>
    <property type="match status" value="1"/>
</dbReference>
<feature type="region of interest" description="Disordered" evidence="7">
    <location>
        <begin position="1139"/>
        <end position="1172"/>
    </location>
</feature>
<keyword evidence="5" id="KW-0378">Hydrolase</keyword>
<dbReference type="InterPro" id="IPR001584">
    <property type="entry name" value="Integrase_cat-core"/>
</dbReference>
<keyword evidence="1" id="KW-0808">Transferase</keyword>
<feature type="region of interest" description="Disordered" evidence="7">
    <location>
        <begin position="75"/>
        <end position="94"/>
    </location>
</feature>
<dbReference type="OrthoDB" id="76385at2759"/>
<dbReference type="PROSITE" id="PS50013">
    <property type="entry name" value="CHROMO_2"/>
    <property type="match status" value="1"/>
</dbReference>
<evidence type="ECO:0000256" key="6">
    <source>
        <dbReference type="ARBA" id="ARBA00022918"/>
    </source>
</evidence>
<dbReference type="InterPro" id="IPR041588">
    <property type="entry name" value="Integrase_H2C2"/>
</dbReference>
<proteinExistence type="predicted"/>
<evidence type="ECO:0008006" key="13">
    <source>
        <dbReference type="Google" id="ProtNLM"/>
    </source>
</evidence>
<dbReference type="Gene3D" id="3.30.70.270">
    <property type="match status" value="2"/>
</dbReference>
<feature type="compositionally biased region" description="Basic residues" evidence="7">
    <location>
        <begin position="1155"/>
        <end position="1172"/>
    </location>
</feature>
<dbReference type="InterPro" id="IPR041373">
    <property type="entry name" value="RT_RNaseH"/>
</dbReference>
<dbReference type="EMBL" id="CDSF01000149">
    <property type="protein sequence ID" value="CEP03568.1"/>
    <property type="molecule type" value="Genomic_DNA"/>
</dbReference>
<evidence type="ECO:0000256" key="4">
    <source>
        <dbReference type="ARBA" id="ARBA00022759"/>
    </source>
</evidence>
<dbReference type="Gene3D" id="3.30.420.10">
    <property type="entry name" value="Ribonuclease H-like superfamily/Ribonuclease H"/>
    <property type="match status" value="1"/>
</dbReference>
<feature type="compositionally biased region" description="Polar residues" evidence="7">
    <location>
        <begin position="75"/>
        <end position="84"/>
    </location>
</feature>
<protein>
    <recommendedName>
        <fullName evidence="13">Reverse transcriptase</fullName>
    </recommendedName>
</protein>
<dbReference type="InterPro" id="IPR050951">
    <property type="entry name" value="Retrovirus_Pol_polyprotein"/>
</dbReference>
<dbReference type="GO" id="GO:0003676">
    <property type="term" value="F:nucleic acid binding"/>
    <property type="evidence" value="ECO:0007669"/>
    <property type="project" value="InterPro"/>
</dbReference>
<keyword evidence="12" id="KW-1185">Reference proteome</keyword>
<accession>A0A0G4J7H8</accession>
<organism evidence="11 12">
    <name type="scientific">Plasmodiophora brassicae</name>
    <name type="common">Clubroot disease agent</name>
    <dbReference type="NCBI Taxonomy" id="37360"/>
    <lineage>
        <taxon>Eukaryota</taxon>
        <taxon>Sar</taxon>
        <taxon>Rhizaria</taxon>
        <taxon>Endomyxa</taxon>
        <taxon>Phytomyxea</taxon>
        <taxon>Plasmodiophorida</taxon>
        <taxon>Plasmodiophoridae</taxon>
        <taxon>Plasmodiophora</taxon>
    </lineage>
</organism>
<keyword evidence="3" id="KW-0540">Nuclease</keyword>
<evidence type="ECO:0000256" key="3">
    <source>
        <dbReference type="ARBA" id="ARBA00022722"/>
    </source>
</evidence>
<evidence type="ECO:0000256" key="1">
    <source>
        <dbReference type="ARBA" id="ARBA00022679"/>
    </source>
</evidence>
<dbReference type="PROSITE" id="PS50994">
    <property type="entry name" value="INTEGRASE"/>
    <property type="match status" value="1"/>
</dbReference>
<dbReference type="GO" id="GO:0004519">
    <property type="term" value="F:endonuclease activity"/>
    <property type="evidence" value="ECO:0007669"/>
    <property type="project" value="UniProtKB-KW"/>
</dbReference>
<dbReference type="SUPFAM" id="SSF53098">
    <property type="entry name" value="Ribonuclease H-like"/>
    <property type="match status" value="1"/>
</dbReference>
<dbReference type="STRING" id="37360.A0A0G4J7H8"/>
<keyword evidence="6" id="KW-0695">RNA-directed DNA polymerase</keyword>
<dbReference type="InterPro" id="IPR012337">
    <property type="entry name" value="RNaseH-like_sf"/>
</dbReference>
<dbReference type="Pfam" id="PF17921">
    <property type="entry name" value="Integrase_H2C2"/>
    <property type="match status" value="1"/>
</dbReference>
<evidence type="ECO:0000256" key="7">
    <source>
        <dbReference type="SAM" id="MobiDB-lite"/>
    </source>
</evidence>
<gene>
    <name evidence="11" type="ORF">PBRA_009453</name>
</gene>
<evidence type="ECO:0000256" key="5">
    <source>
        <dbReference type="ARBA" id="ARBA00022801"/>
    </source>
</evidence>
<dbReference type="PANTHER" id="PTHR37984:SF5">
    <property type="entry name" value="PROTEIN NYNRIN-LIKE"/>
    <property type="match status" value="1"/>
</dbReference>
<dbReference type="OMA" id="HENEYWC"/>
<dbReference type="Pfam" id="PF17917">
    <property type="entry name" value="RT_RNaseH"/>
    <property type="match status" value="1"/>
</dbReference>
<dbReference type="CDD" id="cd00024">
    <property type="entry name" value="CD_CSD"/>
    <property type="match status" value="1"/>
</dbReference>
<dbReference type="Gene3D" id="2.40.50.40">
    <property type="match status" value="1"/>
</dbReference>
<dbReference type="CDD" id="cd09274">
    <property type="entry name" value="RNase_HI_RT_Ty3"/>
    <property type="match status" value="1"/>
</dbReference>
<dbReference type="InterPro" id="IPR016197">
    <property type="entry name" value="Chromo-like_dom_sf"/>
</dbReference>